<protein>
    <submittedName>
        <fullName evidence="2">Threonine synthase</fullName>
    </submittedName>
</protein>
<dbReference type="AlphaFoldDB" id="A0AAD9F7X1"/>
<evidence type="ECO:0000313" key="3">
    <source>
        <dbReference type="Proteomes" id="UP001228049"/>
    </source>
</evidence>
<name>A0AAD9F7X1_DISEL</name>
<feature type="compositionally biased region" description="Polar residues" evidence="1">
    <location>
        <begin position="40"/>
        <end position="55"/>
    </location>
</feature>
<gene>
    <name evidence="2" type="ORF">KUDE01_007447</name>
</gene>
<evidence type="ECO:0000256" key="1">
    <source>
        <dbReference type="SAM" id="MobiDB-lite"/>
    </source>
</evidence>
<sequence>MALDINRNVISRNKQEPIETYFSWNSYFTMAEKLTADTLTEEATSPPNVLSQITQPEKDWHKYRQSEPPVLPSLRAPSYVT</sequence>
<comment type="caution">
    <text evidence="2">The sequence shown here is derived from an EMBL/GenBank/DDBJ whole genome shotgun (WGS) entry which is preliminary data.</text>
</comment>
<feature type="compositionally biased region" description="Basic and acidic residues" evidence="1">
    <location>
        <begin position="56"/>
        <end position="65"/>
    </location>
</feature>
<feature type="region of interest" description="Disordered" evidence="1">
    <location>
        <begin position="40"/>
        <end position="81"/>
    </location>
</feature>
<accession>A0AAD9F7X1</accession>
<reference evidence="2" key="1">
    <citation type="submission" date="2023-04" db="EMBL/GenBank/DDBJ databases">
        <title>Chromosome-level genome of Chaenocephalus aceratus.</title>
        <authorList>
            <person name="Park H."/>
        </authorList>
    </citation>
    <scope>NUCLEOTIDE SEQUENCE</scope>
    <source>
        <strain evidence="2">DE</strain>
        <tissue evidence="2">Muscle</tissue>
    </source>
</reference>
<evidence type="ECO:0000313" key="2">
    <source>
        <dbReference type="EMBL" id="KAK1892372.1"/>
    </source>
</evidence>
<keyword evidence="3" id="KW-1185">Reference proteome</keyword>
<proteinExistence type="predicted"/>
<organism evidence="2 3">
    <name type="scientific">Dissostichus eleginoides</name>
    <name type="common">Patagonian toothfish</name>
    <name type="synonym">Dissostichus amissus</name>
    <dbReference type="NCBI Taxonomy" id="100907"/>
    <lineage>
        <taxon>Eukaryota</taxon>
        <taxon>Metazoa</taxon>
        <taxon>Chordata</taxon>
        <taxon>Craniata</taxon>
        <taxon>Vertebrata</taxon>
        <taxon>Euteleostomi</taxon>
        <taxon>Actinopterygii</taxon>
        <taxon>Neopterygii</taxon>
        <taxon>Teleostei</taxon>
        <taxon>Neoteleostei</taxon>
        <taxon>Acanthomorphata</taxon>
        <taxon>Eupercaria</taxon>
        <taxon>Perciformes</taxon>
        <taxon>Notothenioidei</taxon>
        <taxon>Nototheniidae</taxon>
        <taxon>Dissostichus</taxon>
    </lineage>
</organism>
<dbReference type="EMBL" id="JASDAP010000013">
    <property type="protein sequence ID" value="KAK1892372.1"/>
    <property type="molecule type" value="Genomic_DNA"/>
</dbReference>
<dbReference type="Proteomes" id="UP001228049">
    <property type="component" value="Unassembled WGS sequence"/>
</dbReference>